<proteinExistence type="predicted"/>
<reference evidence="1 2" key="1">
    <citation type="submission" date="2019-12" db="EMBL/GenBank/DDBJ databases">
        <title>Spirosoma sp. HMF4905 genome sequencing and assembly.</title>
        <authorList>
            <person name="Kang H."/>
            <person name="Cha I."/>
            <person name="Kim H."/>
            <person name="Joh K."/>
        </authorList>
    </citation>
    <scope>NUCLEOTIDE SEQUENCE [LARGE SCALE GENOMIC DNA]</scope>
    <source>
        <strain evidence="1 2">HMF4905</strain>
    </source>
</reference>
<dbReference type="AlphaFoldDB" id="A0A7K1SN47"/>
<dbReference type="RefSeq" id="WP_157590032.1">
    <property type="nucleotide sequence ID" value="NZ_WPIN01000021.1"/>
</dbReference>
<comment type="caution">
    <text evidence="1">The sequence shown here is derived from an EMBL/GenBank/DDBJ whole genome shotgun (WGS) entry which is preliminary data.</text>
</comment>
<organism evidence="1 2">
    <name type="scientific">Spirosoma arboris</name>
    <dbReference type="NCBI Taxonomy" id="2682092"/>
    <lineage>
        <taxon>Bacteria</taxon>
        <taxon>Pseudomonadati</taxon>
        <taxon>Bacteroidota</taxon>
        <taxon>Cytophagia</taxon>
        <taxon>Cytophagales</taxon>
        <taxon>Cytophagaceae</taxon>
        <taxon>Spirosoma</taxon>
    </lineage>
</organism>
<keyword evidence="2" id="KW-1185">Reference proteome</keyword>
<evidence type="ECO:0000313" key="1">
    <source>
        <dbReference type="EMBL" id="MVM35225.1"/>
    </source>
</evidence>
<gene>
    <name evidence="1" type="ORF">GO755_34705</name>
</gene>
<name>A0A7K1SN47_9BACT</name>
<dbReference type="EMBL" id="WPIN01000021">
    <property type="protein sequence ID" value="MVM35225.1"/>
    <property type="molecule type" value="Genomic_DNA"/>
</dbReference>
<protein>
    <submittedName>
        <fullName evidence="1">Uncharacterized protein</fullName>
    </submittedName>
</protein>
<dbReference type="Proteomes" id="UP000436006">
    <property type="component" value="Unassembled WGS sequence"/>
</dbReference>
<sequence length="64" mass="7396">MKTERLGLIAVILLLSVALSLFCVWAKTQPLPAFFNPDLAYWYHEFQSEQGAPIDWNGQKKRPF</sequence>
<evidence type="ECO:0000313" key="2">
    <source>
        <dbReference type="Proteomes" id="UP000436006"/>
    </source>
</evidence>
<accession>A0A7K1SN47</accession>